<comment type="caution">
    <text evidence="9">The sequence shown here is derived from an EMBL/GenBank/DDBJ whole genome shotgun (WGS) entry which is preliminary data.</text>
</comment>
<comment type="similarity">
    <text evidence="2 8">Belongs to the alanine or glycine:cation symporter (AGCS) (TC 2.A.25) family.</text>
</comment>
<accession>A0ABS3BA89</accession>
<feature type="transmembrane region" description="Helical" evidence="8">
    <location>
        <begin position="419"/>
        <end position="437"/>
    </location>
</feature>
<evidence type="ECO:0000256" key="5">
    <source>
        <dbReference type="ARBA" id="ARBA00022692"/>
    </source>
</evidence>
<evidence type="ECO:0000256" key="8">
    <source>
        <dbReference type="RuleBase" id="RU363064"/>
    </source>
</evidence>
<keyword evidence="10" id="KW-1185">Reference proteome</keyword>
<keyword evidence="5 8" id="KW-0812">Transmembrane</keyword>
<name>A0ABS3BA89_9GAMM</name>
<dbReference type="PRINTS" id="PR00175">
    <property type="entry name" value="NAALASMPORT"/>
</dbReference>
<dbReference type="Gene3D" id="1.20.1740.10">
    <property type="entry name" value="Amino acid/polyamine transporter I"/>
    <property type="match status" value="1"/>
</dbReference>
<dbReference type="PANTHER" id="PTHR30330">
    <property type="entry name" value="AGSS FAMILY TRANSPORTER, SODIUM-ALANINE"/>
    <property type="match status" value="1"/>
</dbReference>
<feature type="transmembrane region" description="Helical" evidence="8">
    <location>
        <begin position="393"/>
        <end position="413"/>
    </location>
</feature>
<dbReference type="PANTHER" id="PTHR30330:SF3">
    <property type="entry name" value="TRANSCRIPTIONAL REGULATOR, LRP FAMILY"/>
    <property type="match status" value="1"/>
</dbReference>
<gene>
    <name evidence="9" type="ORF">JYP53_02505</name>
</gene>
<feature type="transmembrane region" description="Helical" evidence="8">
    <location>
        <begin position="212"/>
        <end position="233"/>
    </location>
</feature>
<keyword evidence="4" id="KW-1003">Cell membrane</keyword>
<feature type="transmembrane region" description="Helical" evidence="8">
    <location>
        <begin position="304"/>
        <end position="331"/>
    </location>
</feature>
<proteinExistence type="inferred from homology"/>
<dbReference type="EMBL" id="JAFKDB010000007">
    <property type="protein sequence ID" value="MBN7768774.1"/>
    <property type="molecule type" value="Genomic_DNA"/>
</dbReference>
<sequence length="453" mass="47967">MEAISNFISEINGLVWGPPMLVMILGVGLFLSIGLKLMPIMKLRAGFRLMWSGRARGDDDDGDIPPFQALMTALSATVGTGNIAGVATAVFLGGPGALFWMWLTALVGMATKYSEAVLAVRFREVDERGNHVGGPMYYIRNGLGSKWAWLGVLFAVFAAIAAFGIGNTVQANSVADVLESNFDLPHWVTGVVLMFLVGMVLIGGIKRIGQVASALVPFMAVSYVMIGLIVLAINANQIPDAISMVFSYAFSPAAAEGGFAGAAVWAAIRFGVARGVFSNEAGLGSAPIAHAAAQTRNPVKQGMVAMLGTFIDTIIVCSITGLVIITSGVWTSGETGAALTSLAFEAGLPGFGNYVVAIALAIFAFTTILGWSFYGERCIEFLFGIKAILPYRVLWIVAIPIGATISLDFIWLVADTLNAMMALPNLIGLLLLSPVVFKLTREHFDKQKTLGVE</sequence>
<feature type="transmembrane region" description="Helical" evidence="8">
    <location>
        <begin position="147"/>
        <end position="166"/>
    </location>
</feature>
<dbReference type="InterPro" id="IPR001463">
    <property type="entry name" value="Na/Ala_symport"/>
</dbReference>
<organism evidence="9 10">
    <name type="scientific">Marinobacter daepoensis</name>
    <dbReference type="NCBI Taxonomy" id="262077"/>
    <lineage>
        <taxon>Bacteria</taxon>
        <taxon>Pseudomonadati</taxon>
        <taxon>Pseudomonadota</taxon>
        <taxon>Gammaproteobacteria</taxon>
        <taxon>Pseudomonadales</taxon>
        <taxon>Marinobacteraceae</taxon>
        <taxon>Marinobacter</taxon>
    </lineage>
</organism>
<feature type="transmembrane region" description="Helical" evidence="8">
    <location>
        <begin position="20"/>
        <end position="38"/>
    </location>
</feature>
<dbReference type="RefSeq" id="WP_206556575.1">
    <property type="nucleotide sequence ID" value="NZ_JAFKDB010000007.1"/>
</dbReference>
<feature type="transmembrane region" description="Helical" evidence="8">
    <location>
        <begin position="245"/>
        <end position="268"/>
    </location>
</feature>
<keyword evidence="7 8" id="KW-0472">Membrane</keyword>
<evidence type="ECO:0000256" key="6">
    <source>
        <dbReference type="ARBA" id="ARBA00022989"/>
    </source>
</evidence>
<evidence type="ECO:0000256" key="1">
    <source>
        <dbReference type="ARBA" id="ARBA00004651"/>
    </source>
</evidence>
<keyword evidence="8" id="KW-0997">Cell inner membrane</keyword>
<protein>
    <submittedName>
        <fullName evidence="9">Sodium:alanine symporter family protein</fullName>
    </submittedName>
</protein>
<dbReference type="NCBIfam" id="TIGR00835">
    <property type="entry name" value="agcS"/>
    <property type="match status" value="1"/>
</dbReference>
<dbReference type="Proteomes" id="UP000664344">
    <property type="component" value="Unassembled WGS sequence"/>
</dbReference>
<evidence type="ECO:0000256" key="7">
    <source>
        <dbReference type="ARBA" id="ARBA00023136"/>
    </source>
</evidence>
<dbReference type="Pfam" id="PF01235">
    <property type="entry name" value="Na_Ala_symp"/>
    <property type="match status" value="1"/>
</dbReference>
<keyword evidence="6 8" id="KW-1133">Transmembrane helix</keyword>
<evidence type="ECO:0000313" key="9">
    <source>
        <dbReference type="EMBL" id="MBN7768774.1"/>
    </source>
</evidence>
<reference evidence="9 10" key="1">
    <citation type="submission" date="2021-02" db="EMBL/GenBank/DDBJ databases">
        <title>PHA producing bacteria isolated from coastal sediment in Guangdong, Shenzhen.</title>
        <authorList>
            <person name="Zheng W."/>
            <person name="Yu S."/>
            <person name="Huang Y."/>
        </authorList>
    </citation>
    <scope>NUCLEOTIDE SEQUENCE [LARGE SCALE GENOMIC DNA]</scope>
    <source>
        <strain evidence="9 10">TN21-5</strain>
    </source>
</reference>
<feature type="transmembrane region" description="Helical" evidence="8">
    <location>
        <begin position="186"/>
        <end position="205"/>
    </location>
</feature>
<dbReference type="PROSITE" id="PS00873">
    <property type="entry name" value="NA_ALANINE_SYMP"/>
    <property type="match status" value="1"/>
</dbReference>
<keyword evidence="8" id="KW-0769">Symport</keyword>
<evidence type="ECO:0000256" key="4">
    <source>
        <dbReference type="ARBA" id="ARBA00022475"/>
    </source>
</evidence>
<evidence type="ECO:0000256" key="2">
    <source>
        <dbReference type="ARBA" id="ARBA00009261"/>
    </source>
</evidence>
<comment type="subcellular location">
    <subcellularLocation>
        <location evidence="8">Cell inner membrane</location>
        <topology evidence="8">Multi-pass membrane protein</topology>
    </subcellularLocation>
    <subcellularLocation>
        <location evidence="1">Cell membrane</location>
        <topology evidence="1">Multi-pass membrane protein</topology>
    </subcellularLocation>
</comment>
<feature type="transmembrane region" description="Helical" evidence="8">
    <location>
        <begin position="351"/>
        <end position="373"/>
    </location>
</feature>
<evidence type="ECO:0000256" key="3">
    <source>
        <dbReference type="ARBA" id="ARBA00022448"/>
    </source>
</evidence>
<keyword evidence="3 8" id="KW-0813">Transport</keyword>
<evidence type="ECO:0000313" key="10">
    <source>
        <dbReference type="Proteomes" id="UP000664344"/>
    </source>
</evidence>